<dbReference type="Gene3D" id="1.25.40.10">
    <property type="entry name" value="Tetratricopeptide repeat domain"/>
    <property type="match status" value="2"/>
</dbReference>
<protein>
    <recommendedName>
        <fullName evidence="2">Protein kinase domain-containing protein</fullName>
    </recommendedName>
</protein>
<dbReference type="SUPFAM" id="SSF81901">
    <property type="entry name" value="HCP-like"/>
    <property type="match status" value="4"/>
</dbReference>
<evidence type="ECO:0000313" key="3">
    <source>
        <dbReference type="EMBL" id="KAK8892632.1"/>
    </source>
</evidence>
<dbReference type="InterPro" id="IPR050767">
    <property type="entry name" value="Sel1_AlgK"/>
</dbReference>
<dbReference type="Pfam" id="PF00069">
    <property type="entry name" value="Pkinase"/>
    <property type="match status" value="1"/>
</dbReference>
<gene>
    <name evidence="3" type="ORF">M9Y10_029871</name>
</gene>
<feature type="domain" description="Protein kinase" evidence="2">
    <location>
        <begin position="206"/>
        <end position="439"/>
    </location>
</feature>
<dbReference type="SMART" id="SM00671">
    <property type="entry name" value="SEL1"/>
    <property type="match status" value="17"/>
</dbReference>
<keyword evidence="4" id="KW-1185">Reference proteome</keyword>
<dbReference type="PROSITE" id="PS50011">
    <property type="entry name" value="PROTEIN_KINASE_DOM"/>
    <property type="match status" value="1"/>
</dbReference>
<sequence length="1205" mass="141179">MLTQTEKFGKFLKSSQQTIISILIRFYRFRFISENFEYLAESFIYSDFKNSQVVVIDHYIDKEENAPYFIISFKQALLTVLQSSISLLQPLFAYKPKITICFLSNCKEIFDQNIQIQYNEIPYDSAFRSEIFNFSQKINRQITDDNQVDKFLKIVGPCLYGHLIKESYAKLNYNVNLKSESYRYDTFSMDYNKKCFHKKVWNDDEYIELRQIGVGSEFTISLVYIIENKELFALKKPRIQSEEIEKLVDREIENYLSIEHPLFPKFCGTVFINNKIKGFMIEFIYGRMLREFQEIQLDERDKIFIIFELIMAIYYLHTKKNFILRDLKPNNIMIDKLKTVVIIDFDRMVETSHFLENSDFTKDIGTDFSAPEIQIKCSKKSDIYSFGKIIYFLMKEKNERNEFIIKNSFINNIYKRCTNADPNVRPDITEIYYSYYKTFEDLILYKSLQSVFQAQFISNEIINIRDIISKDSSLSVRCLLLTNQGNPKQFADFGAAFLFGKNVPQDINKAIECFSIAAEMNDINSICNLAQIYLDNIHVPRDINKTIFYYTKAAQLNFSPAQAFLGSLYFYGKYVSKDITKSISYLTQAAENNDKNSQFLLGTIYYKGKDANFDISKAIYFYSKAAKQNHSMAQYYLGEIYFNGKYIQVDIAKAISFFEQAAQNNNAEAQFKLGEIYYHGMYVNIDITKSIYYYKHAADQNHPVAQFKLGLIYYDGKENVHDVIKGIDYYTKSAEQNYPQALFNLGRIYYEGKYIKVDIEKSIHYYSLASDQDYGIAQFNLGLIYYENKYVNRDTDKAIHYIELAAKHNLPAALIQLGRIYYDGLFVTRDVSRAIYYFSKAADQNDAQAQLYLALMYITDDTNKDIQKAIHYFKLAAEQNNSFAQLNLGIIYFEGKYVKRDVPKSIFYLQQSALQNNKHALFKLGILYFEGIHVVYDIKKVIEYFTKASYLDEPLAQFFLGMFYLEGKFIKQDVNKGLHFLVLASNNNLHFANFVLGCLYHEGIYLKYDIQKAIHFYKEASSFKNEKAKNNLGILYKNGVKDNVEKKIGDAIVYFNESIQQSKDAVSMYNLAHIYLYDKNLFKENIDKILKLLIMSSNKGFFPSKILLCLALINKFGFNFDAIKNELDVHSIHLFDNIYKVMKNHHLDDQEMFDKVYEDYKNVDFLYNYSGDPIFSRIKKTSQNININNIKVINNLFYEGFEISI</sequence>
<evidence type="ECO:0000259" key="2">
    <source>
        <dbReference type="PROSITE" id="PS50011"/>
    </source>
</evidence>
<accession>A0ABR2KNZ2</accession>
<evidence type="ECO:0000313" key="4">
    <source>
        <dbReference type="Proteomes" id="UP001470230"/>
    </source>
</evidence>
<comment type="similarity">
    <text evidence="1">Belongs to the sel-1 family.</text>
</comment>
<dbReference type="Proteomes" id="UP001470230">
    <property type="component" value="Unassembled WGS sequence"/>
</dbReference>
<organism evidence="3 4">
    <name type="scientific">Tritrichomonas musculus</name>
    <dbReference type="NCBI Taxonomy" id="1915356"/>
    <lineage>
        <taxon>Eukaryota</taxon>
        <taxon>Metamonada</taxon>
        <taxon>Parabasalia</taxon>
        <taxon>Tritrichomonadida</taxon>
        <taxon>Tritrichomonadidae</taxon>
        <taxon>Tritrichomonas</taxon>
    </lineage>
</organism>
<name>A0ABR2KNZ2_9EUKA</name>
<dbReference type="InterPro" id="IPR011990">
    <property type="entry name" value="TPR-like_helical_dom_sf"/>
</dbReference>
<dbReference type="EMBL" id="JAPFFF010000004">
    <property type="protein sequence ID" value="KAK8892632.1"/>
    <property type="molecule type" value="Genomic_DNA"/>
</dbReference>
<dbReference type="SMART" id="SM00220">
    <property type="entry name" value="S_TKc"/>
    <property type="match status" value="1"/>
</dbReference>
<reference evidence="3 4" key="1">
    <citation type="submission" date="2024-04" db="EMBL/GenBank/DDBJ databases">
        <title>Tritrichomonas musculus Genome.</title>
        <authorList>
            <person name="Alves-Ferreira E."/>
            <person name="Grigg M."/>
            <person name="Lorenzi H."/>
            <person name="Galac M."/>
        </authorList>
    </citation>
    <scope>NUCLEOTIDE SEQUENCE [LARGE SCALE GENOMIC DNA]</scope>
    <source>
        <strain evidence="3 4">EAF2021</strain>
    </source>
</reference>
<dbReference type="InterPro" id="IPR000719">
    <property type="entry name" value="Prot_kinase_dom"/>
</dbReference>
<dbReference type="InterPro" id="IPR011009">
    <property type="entry name" value="Kinase-like_dom_sf"/>
</dbReference>
<proteinExistence type="inferred from homology"/>
<dbReference type="SUPFAM" id="SSF56112">
    <property type="entry name" value="Protein kinase-like (PK-like)"/>
    <property type="match status" value="1"/>
</dbReference>
<dbReference type="PANTHER" id="PTHR11102">
    <property type="entry name" value="SEL-1-LIKE PROTEIN"/>
    <property type="match status" value="1"/>
</dbReference>
<dbReference type="CDD" id="cd00180">
    <property type="entry name" value="PKc"/>
    <property type="match status" value="1"/>
</dbReference>
<dbReference type="PANTHER" id="PTHR11102:SF160">
    <property type="entry name" value="ERAD-ASSOCIATED E3 UBIQUITIN-PROTEIN LIGASE COMPONENT HRD3"/>
    <property type="match status" value="1"/>
</dbReference>
<dbReference type="Pfam" id="PF08238">
    <property type="entry name" value="Sel1"/>
    <property type="match status" value="17"/>
</dbReference>
<comment type="caution">
    <text evidence="3">The sequence shown here is derived from an EMBL/GenBank/DDBJ whole genome shotgun (WGS) entry which is preliminary data.</text>
</comment>
<evidence type="ECO:0000256" key="1">
    <source>
        <dbReference type="ARBA" id="ARBA00038101"/>
    </source>
</evidence>
<dbReference type="Gene3D" id="1.10.510.10">
    <property type="entry name" value="Transferase(Phosphotransferase) domain 1"/>
    <property type="match status" value="1"/>
</dbReference>
<dbReference type="InterPro" id="IPR006597">
    <property type="entry name" value="Sel1-like"/>
</dbReference>